<dbReference type="AlphaFoldDB" id="A0A3G9IDE4"/>
<protein>
    <recommendedName>
        <fullName evidence="3">Methyltransferase type 11 domain-containing protein</fullName>
    </recommendedName>
</protein>
<evidence type="ECO:0008006" key="3">
    <source>
        <dbReference type="Google" id="ProtNLM"/>
    </source>
</evidence>
<dbReference type="CDD" id="cd02440">
    <property type="entry name" value="AdoMet_MTases"/>
    <property type="match status" value="1"/>
</dbReference>
<dbReference type="InterPro" id="IPR029063">
    <property type="entry name" value="SAM-dependent_MTases_sf"/>
</dbReference>
<dbReference type="Proteomes" id="UP000271573">
    <property type="component" value="Chromosome"/>
</dbReference>
<gene>
    <name evidence="1" type="ORF">Back2_06630</name>
</gene>
<proteinExistence type="predicted"/>
<dbReference type="Gene3D" id="3.40.50.150">
    <property type="entry name" value="Vaccinia Virus protein VP39"/>
    <property type="match status" value="1"/>
</dbReference>
<name>A0A3G9IDE4_9ACTN</name>
<sequence length="353" mass="39899">MSRYADRLKDSLPPETRRRLGRIKRAVLDQPELADRILEKPVFKVVEKVVAARPTAISERPGTLPREERTALRQTVALMDRPRDSSILEIGPAHNPTCAKKDGFNTRNTDYLDRQGLVEKYKNHPYDPNDIEEVDYVLEAGSEMADLIPERFDIVLASHVIEHSLSLVHFLNECARLLAADGRIALVVPDCRFTFDRFRGRTTLARVIDTAANAPTFHTPGTMAEFTLNAVKHRGTTSWAPGHRGDYTWVNGIDQVKANLKRAEQQAGYIDMHNWVFTPHHLRLLVHDLATLGYIDLWEESWAPTQGHEFFLNLSPTGKGIQMSREELVTLADEELRTLDVPTWETGAPPAGN</sequence>
<dbReference type="RefSeq" id="WP_164512454.1">
    <property type="nucleotide sequence ID" value="NZ_AP019307.1"/>
</dbReference>
<keyword evidence="2" id="KW-1185">Reference proteome</keyword>
<dbReference type="EMBL" id="AP019307">
    <property type="protein sequence ID" value="BBH16376.1"/>
    <property type="molecule type" value="Genomic_DNA"/>
</dbReference>
<reference evidence="1 2" key="1">
    <citation type="submission" date="2018-11" db="EMBL/GenBank/DDBJ databases">
        <title>Complete genome sequence of Nocardioides baekrokdamisoli strain KCTC 39748.</title>
        <authorList>
            <person name="Kang S.W."/>
            <person name="Lee K.C."/>
            <person name="Kim K.K."/>
            <person name="Kim J.S."/>
            <person name="Kim D.S."/>
            <person name="Ko S.H."/>
            <person name="Yang S.H."/>
            <person name="Shin Y.K."/>
            <person name="Lee J.S."/>
        </authorList>
    </citation>
    <scope>NUCLEOTIDE SEQUENCE [LARGE SCALE GENOMIC DNA]</scope>
    <source>
        <strain evidence="1 2">KCTC 39748</strain>
    </source>
</reference>
<dbReference type="KEGG" id="nbe:Back2_06630"/>
<organism evidence="1 2">
    <name type="scientific">Nocardioides baekrokdamisoli</name>
    <dbReference type="NCBI Taxonomy" id="1804624"/>
    <lineage>
        <taxon>Bacteria</taxon>
        <taxon>Bacillati</taxon>
        <taxon>Actinomycetota</taxon>
        <taxon>Actinomycetes</taxon>
        <taxon>Propionibacteriales</taxon>
        <taxon>Nocardioidaceae</taxon>
        <taxon>Nocardioides</taxon>
    </lineage>
</organism>
<dbReference type="SUPFAM" id="SSF53335">
    <property type="entry name" value="S-adenosyl-L-methionine-dependent methyltransferases"/>
    <property type="match status" value="1"/>
</dbReference>
<evidence type="ECO:0000313" key="1">
    <source>
        <dbReference type="EMBL" id="BBH16376.1"/>
    </source>
</evidence>
<dbReference type="Pfam" id="PF13489">
    <property type="entry name" value="Methyltransf_23"/>
    <property type="match status" value="1"/>
</dbReference>
<evidence type="ECO:0000313" key="2">
    <source>
        <dbReference type="Proteomes" id="UP000271573"/>
    </source>
</evidence>
<accession>A0A3G9IDE4</accession>